<dbReference type="InterPro" id="IPR050951">
    <property type="entry name" value="Retrovirus_Pol_polyprotein"/>
</dbReference>
<evidence type="ECO:0000256" key="6">
    <source>
        <dbReference type="ARBA" id="ARBA00022918"/>
    </source>
</evidence>
<feature type="domain" description="Reverse transcriptase RNase H-like" evidence="7">
    <location>
        <begin position="115"/>
        <end position="220"/>
    </location>
</feature>
<gene>
    <name evidence="8" type="ORF">SeLEV6574_g02010</name>
</gene>
<dbReference type="FunFam" id="3.30.70.270:FF:000020">
    <property type="entry name" value="Transposon Tf2-6 polyprotein-like Protein"/>
    <property type="match status" value="1"/>
</dbReference>
<dbReference type="AlphaFoldDB" id="A0A507DA72"/>
<dbReference type="GO" id="GO:0004519">
    <property type="term" value="F:endonuclease activity"/>
    <property type="evidence" value="ECO:0007669"/>
    <property type="project" value="UniProtKB-KW"/>
</dbReference>
<dbReference type="EMBL" id="QEAM01000052">
    <property type="protein sequence ID" value="TPX48454.1"/>
    <property type="molecule type" value="Genomic_DNA"/>
</dbReference>
<dbReference type="SUPFAM" id="SSF56672">
    <property type="entry name" value="DNA/RNA polymerases"/>
    <property type="match status" value="1"/>
</dbReference>
<evidence type="ECO:0000256" key="1">
    <source>
        <dbReference type="ARBA" id="ARBA00022679"/>
    </source>
</evidence>
<dbReference type="Gene3D" id="3.30.70.270">
    <property type="match status" value="1"/>
</dbReference>
<dbReference type="InterPro" id="IPR041373">
    <property type="entry name" value="RT_RNaseH"/>
</dbReference>
<dbReference type="OrthoDB" id="5550292at2759"/>
<dbReference type="VEuPathDB" id="FungiDB:SeMB42_g02155"/>
<dbReference type="InterPro" id="IPR043502">
    <property type="entry name" value="DNA/RNA_pol_sf"/>
</dbReference>
<reference evidence="8 9" key="1">
    <citation type="journal article" date="2019" name="Sci. Rep.">
        <title>Comparative genomics of chytrid fungi reveal insights into the obligate biotrophic and pathogenic lifestyle of Synchytrium endobioticum.</title>
        <authorList>
            <person name="van de Vossenberg B.T.L.H."/>
            <person name="Warris S."/>
            <person name="Nguyen H.D.T."/>
            <person name="van Gent-Pelzer M.P.E."/>
            <person name="Joly D.L."/>
            <person name="van de Geest H.C."/>
            <person name="Bonants P.J.M."/>
            <person name="Smith D.S."/>
            <person name="Levesque C.A."/>
            <person name="van der Lee T.A.J."/>
        </authorList>
    </citation>
    <scope>NUCLEOTIDE SEQUENCE [LARGE SCALE GENOMIC DNA]</scope>
    <source>
        <strain evidence="8 9">LEV6574</strain>
    </source>
</reference>
<organism evidence="8 9">
    <name type="scientific">Synchytrium endobioticum</name>
    <dbReference type="NCBI Taxonomy" id="286115"/>
    <lineage>
        <taxon>Eukaryota</taxon>
        <taxon>Fungi</taxon>
        <taxon>Fungi incertae sedis</taxon>
        <taxon>Chytridiomycota</taxon>
        <taxon>Chytridiomycota incertae sedis</taxon>
        <taxon>Chytridiomycetes</taxon>
        <taxon>Synchytriales</taxon>
        <taxon>Synchytriaceae</taxon>
        <taxon>Synchytrium</taxon>
    </lineage>
</organism>
<evidence type="ECO:0000256" key="3">
    <source>
        <dbReference type="ARBA" id="ARBA00022722"/>
    </source>
</evidence>
<accession>A0A507DA72</accession>
<evidence type="ECO:0000256" key="5">
    <source>
        <dbReference type="ARBA" id="ARBA00022801"/>
    </source>
</evidence>
<dbReference type="GO" id="GO:0016787">
    <property type="term" value="F:hydrolase activity"/>
    <property type="evidence" value="ECO:0007669"/>
    <property type="project" value="UniProtKB-KW"/>
</dbReference>
<dbReference type="Proteomes" id="UP000320475">
    <property type="component" value="Unassembled WGS sequence"/>
</dbReference>
<evidence type="ECO:0000313" key="8">
    <source>
        <dbReference type="EMBL" id="TPX48454.1"/>
    </source>
</evidence>
<evidence type="ECO:0000256" key="4">
    <source>
        <dbReference type="ARBA" id="ARBA00022759"/>
    </source>
</evidence>
<keyword evidence="1" id="KW-0808">Transferase</keyword>
<protein>
    <recommendedName>
        <fullName evidence="7">Reverse transcriptase RNase H-like domain-containing protein</fullName>
    </recommendedName>
</protein>
<keyword evidence="6" id="KW-0695">RNA-directed DNA polymerase</keyword>
<dbReference type="FunFam" id="3.10.20.370:FF:000001">
    <property type="entry name" value="Retrovirus-related Pol polyprotein from transposon 17.6-like protein"/>
    <property type="match status" value="1"/>
</dbReference>
<dbReference type="CDD" id="cd09274">
    <property type="entry name" value="RNase_HI_RT_Ty3"/>
    <property type="match status" value="1"/>
</dbReference>
<dbReference type="Pfam" id="PF17917">
    <property type="entry name" value="RT_RNaseH"/>
    <property type="match status" value="1"/>
</dbReference>
<evidence type="ECO:0000259" key="7">
    <source>
        <dbReference type="Pfam" id="PF17917"/>
    </source>
</evidence>
<keyword evidence="2" id="KW-0548">Nucleotidyltransferase</keyword>
<keyword evidence="3" id="KW-0540">Nuclease</keyword>
<comment type="caution">
    <text evidence="8">The sequence shown here is derived from an EMBL/GenBank/DDBJ whole genome shotgun (WGS) entry which is preliminary data.</text>
</comment>
<dbReference type="Gene3D" id="3.10.20.370">
    <property type="match status" value="1"/>
</dbReference>
<evidence type="ECO:0000256" key="2">
    <source>
        <dbReference type="ARBA" id="ARBA00022695"/>
    </source>
</evidence>
<sequence>MVKLRLLPKLEKCIWVTDEMGMMGFRVNKYGYRKSIDRMEPIAAYSVPLNANHVRVFTGMVNYYRPLCEKLSLVAKPLNELTAKSMKFEWKAAHPAAFEKIKEIVSKDIFLLSPDYDKTFYLSFDASEVGVGACLQQLDKDGNLHPLEFYSRKWNPTEWNYSTPDKELYAMVLALQHWSQWLLGANEIIVYTDHKSLRDFSKTQLLTARHARWSLILEEFKPKMKIRWIPGNRNIVADMLSRDPRFILSANEVEAKATQLVLPPEIFDDSTPVAINVLAAVSPMDFGTDVLNSGSCSIQEAIFQVGYYWLLLVRNLTQIRTMKTTQTKTHIPTNP</sequence>
<dbReference type="InterPro" id="IPR043128">
    <property type="entry name" value="Rev_trsase/Diguanyl_cyclase"/>
</dbReference>
<dbReference type="PANTHER" id="PTHR37984:SF5">
    <property type="entry name" value="PROTEIN NYNRIN-LIKE"/>
    <property type="match status" value="1"/>
</dbReference>
<dbReference type="GO" id="GO:0003964">
    <property type="term" value="F:RNA-directed DNA polymerase activity"/>
    <property type="evidence" value="ECO:0007669"/>
    <property type="project" value="UniProtKB-KW"/>
</dbReference>
<dbReference type="PANTHER" id="PTHR37984">
    <property type="entry name" value="PROTEIN CBG26694"/>
    <property type="match status" value="1"/>
</dbReference>
<evidence type="ECO:0000313" key="9">
    <source>
        <dbReference type="Proteomes" id="UP000320475"/>
    </source>
</evidence>
<keyword evidence="5" id="KW-0378">Hydrolase</keyword>
<proteinExistence type="predicted"/>
<keyword evidence="4" id="KW-0255">Endonuclease</keyword>
<name>A0A507DA72_9FUNG</name>